<comment type="caution">
    <text evidence="2">The sequence shown here is derived from an EMBL/GenBank/DDBJ whole genome shotgun (WGS) entry which is preliminary data.</text>
</comment>
<evidence type="ECO:0000313" key="3">
    <source>
        <dbReference type="Proteomes" id="UP001204772"/>
    </source>
</evidence>
<proteinExistence type="predicted"/>
<evidence type="ECO:0000256" key="1">
    <source>
        <dbReference type="SAM" id="MobiDB-lite"/>
    </source>
</evidence>
<reference evidence="2 3" key="1">
    <citation type="submission" date="2022-06" db="EMBL/GenBank/DDBJ databases">
        <title>Runella sp. S5 genome sequencing.</title>
        <authorList>
            <person name="Park S."/>
        </authorList>
    </citation>
    <scope>NUCLEOTIDE SEQUENCE [LARGE SCALE GENOMIC DNA]</scope>
    <source>
        <strain evidence="2 3">S5</strain>
    </source>
</reference>
<dbReference type="RefSeq" id="WP_253530010.1">
    <property type="nucleotide sequence ID" value="NZ_JAMZEL010000008.1"/>
</dbReference>
<sequence length="121" mass="13163">MATQADVKKAKTLVENAQKACEKVLGAMIALTFMPIVAALSQMEERVNAEKPYEGLTHEEAAALKEKQNNEAVLLAVEAANTQLAEIMEARKPKPKKVETEEPAESDEDTGTGEDDPDRLP</sequence>
<protein>
    <submittedName>
        <fullName evidence="2">Uncharacterized protein</fullName>
    </submittedName>
</protein>
<keyword evidence="3" id="KW-1185">Reference proteome</keyword>
<feature type="region of interest" description="Disordered" evidence="1">
    <location>
        <begin position="87"/>
        <end position="121"/>
    </location>
</feature>
<feature type="compositionally biased region" description="Basic and acidic residues" evidence="1">
    <location>
        <begin position="88"/>
        <end position="100"/>
    </location>
</feature>
<organism evidence="2 3">
    <name type="scientific">Runella salmonicolor</name>
    <dbReference type="NCBI Taxonomy" id="2950278"/>
    <lineage>
        <taxon>Bacteria</taxon>
        <taxon>Pseudomonadati</taxon>
        <taxon>Bacteroidota</taxon>
        <taxon>Cytophagia</taxon>
        <taxon>Cytophagales</taxon>
        <taxon>Spirosomataceae</taxon>
        <taxon>Runella</taxon>
    </lineage>
</organism>
<evidence type="ECO:0000313" key="2">
    <source>
        <dbReference type="EMBL" id="MCP1384455.1"/>
    </source>
</evidence>
<feature type="compositionally biased region" description="Acidic residues" evidence="1">
    <location>
        <begin position="101"/>
        <end position="121"/>
    </location>
</feature>
<accession>A0ABT1FSI1</accession>
<gene>
    <name evidence="2" type="ORF">NCI00_18600</name>
</gene>
<dbReference type="Proteomes" id="UP001204772">
    <property type="component" value="Unassembled WGS sequence"/>
</dbReference>
<name>A0ABT1FSI1_9BACT</name>
<dbReference type="EMBL" id="JAMZEL010000008">
    <property type="protein sequence ID" value="MCP1384455.1"/>
    <property type="molecule type" value="Genomic_DNA"/>
</dbReference>